<gene>
    <name evidence="1" type="ORF">I4F81_012089</name>
</gene>
<accession>A0ACC3CIL0</accession>
<dbReference type="EMBL" id="CM020620">
    <property type="protein sequence ID" value="KAK1869616.1"/>
    <property type="molecule type" value="Genomic_DNA"/>
</dbReference>
<evidence type="ECO:0000313" key="2">
    <source>
        <dbReference type="Proteomes" id="UP000798662"/>
    </source>
</evidence>
<keyword evidence="2" id="KW-1185">Reference proteome</keyword>
<evidence type="ECO:0000313" key="1">
    <source>
        <dbReference type="EMBL" id="KAK1869616.1"/>
    </source>
</evidence>
<dbReference type="Proteomes" id="UP000798662">
    <property type="component" value="Chromosome 3"/>
</dbReference>
<proteinExistence type="predicted"/>
<name>A0ACC3CIL0_PYRYE</name>
<organism evidence="1 2">
    <name type="scientific">Pyropia yezoensis</name>
    <name type="common">Susabi-nori</name>
    <name type="synonym">Porphyra yezoensis</name>
    <dbReference type="NCBI Taxonomy" id="2788"/>
    <lineage>
        <taxon>Eukaryota</taxon>
        <taxon>Rhodophyta</taxon>
        <taxon>Bangiophyceae</taxon>
        <taxon>Bangiales</taxon>
        <taxon>Bangiaceae</taxon>
        <taxon>Pyropia</taxon>
    </lineage>
</organism>
<reference evidence="1" key="1">
    <citation type="submission" date="2019-11" db="EMBL/GenBank/DDBJ databases">
        <title>Nori genome reveals adaptations in red seaweeds to the harsh intertidal environment.</title>
        <authorList>
            <person name="Wang D."/>
            <person name="Mao Y."/>
        </authorList>
    </citation>
    <scope>NUCLEOTIDE SEQUENCE</scope>
    <source>
        <tissue evidence="1">Gametophyte</tissue>
    </source>
</reference>
<protein>
    <submittedName>
        <fullName evidence="1">Uncharacterized protein</fullName>
    </submittedName>
</protein>
<sequence>MASFAPTSGLSSLLKDGTKHISGVDAAVLKNIDACTQLGALVSTSLGPHARRKIVVNRLGKLFVTSDAATILRELEVIHPAAQLLVKAAEAQEREAGDGTAAVVILASALLENAENMLRMGLHTSEIIAGYEQALVIVLKELEALPTHRVNDVKSLSEVSAALTTCVASKQYSLEGILAPLVADACLTVLPSNPAHFSVENVRVAKILGGSLSDSVVVHGSVLTRDTAGVVKKVDAAKVAVFTCDFDSSQTETKGTVLIKSAAQLTDYTRSEEAAMDAKVRDLVDAGVTVVASPKFGDVALHFLDTYKVAAIKCASKFDLRRVARTTSAVALAKLSTPTADEIGRCDQVVVEEVGSTKVTVLRQKSASSRVATVVLRGSTANLMEDVERVVDDAVNVFKGITKDGRFVAGAGATEMALAARVQKVADAASGLEQYALEAFGTSLATLPKRIAENAGLDAPSVMAALTAAHASGKVNTGVNVEGGDGGAASGGPNTLDASEAAVWDQYAVKYWSIRLAAEAALTVLRVDQIIMAKEAGGPKPRDMLAADVHDDAP</sequence>
<comment type="caution">
    <text evidence="1">The sequence shown here is derived from an EMBL/GenBank/DDBJ whole genome shotgun (WGS) entry which is preliminary data.</text>
</comment>